<dbReference type="InterPro" id="IPR017853">
    <property type="entry name" value="GH"/>
</dbReference>
<dbReference type="Pfam" id="PF21365">
    <property type="entry name" value="Glyco_hydro_31_3rd"/>
    <property type="match status" value="1"/>
</dbReference>
<proteinExistence type="inferred from homology"/>
<dbReference type="Proteomes" id="UP000095287">
    <property type="component" value="Unplaced"/>
</dbReference>
<dbReference type="PANTHER" id="PTHR22762">
    <property type="entry name" value="ALPHA-GLUCOSIDASE"/>
    <property type="match status" value="1"/>
</dbReference>
<protein>
    <submittedName>
        <fullName evidence="9">Alpha-glucosidase</fullName>
    </submittedName>
</protein>
<evidence type="ECO:0000256" key="3">
    <source>
        <dbReference type="ARBA" id="ARBA00022801"/>
    </source>
</evidence>
<dbReference type="Pfam" id="PF01055">
    <property type="entry name" value="Glyco_hydro_31_2nd"/>
    <property type="match status" value="1"/>
</dbReference>
<reference evidence="9" key="1">
    <citation type="submission" date="2016-11" db="UniProtKB">
        <authorList>
            <consortium name="WormBaseParasite"/>
        </authorList>
    </citation>
    <scope>IDENTIFICATION</scope>
</reference>
<sequence length="703" mass="79744">MKAAFQRTLDAEIPIDTQVADIDYMDRKLDFTLNPEGDWTGFPAYVDHLHNTDHKLVFILDPGIEADYATFKRAMDTDATFIEWPREDLIPPVQDKYPLTKGKKIMLGKVWPDNLVGFPDFLDPTNKTDDWWTREFKLLHQKAQFDGIWIDMNEPSNFDTNSDTDPTMLQCPKSGPDAHLDMPPYQTRNVYQWPQGTVLSTKTLCMLARTARDTQNFYDTKCLYGWSESKSTMKALSATTGQRGAVITRSTFPSSGRYTGTWLGDNTARWPDLQTSIIGITEFNMFGIPFVGADICGFNGNTTEELCLRWHQLGAFYPFMRNHNSINQIPQDPGVWPSVAEAAKKANHFRYRHLPYLFSLHFAASLYGGTVVRPPFFEFVQDEVTHTISHQFMLGPAIMVIPVIHEGATSVRGYLPETPDGCSGFHNFVAPTNYLIPVFVRGRQIVPRQVSAETTTATRKNPFQLLVTSAPNELGGWDANGRLFWDDGVTLVNDFKSHKYYDISFAYQASKSGSSITVVVNKRSNEVDMPALETIEILGYEGTPNFDTFTVNGKRLSVDLQESSYSPFTQVLVIHATNLIPPNELSNHIILTIKWKNHCRCLFGRGEDDDELERRKRGRTGDGKQLRTAIKGPMCNRFCDGTDDDEYYGAEGEIERKSPPEWKLTMSTIYFVLVRLIITSTYVVCNHYICSIESFFSSQEQQA</sequence>
<keyword evidence="3 5" id="KW-0378">Hydrolase</keyword>
<dbReference type="PROSITE" id="PS00129">
    <property type="entry name" value="GLYCOSYL_HYDROL_F31_1"/>
    <property type="match status" value="1"/>
</dbReference>
<dbReference type="PANTHER" id="PTHR22762:SF133">
    <property type="entry name" value="P-TYPE DOMAIN-CONTAINING PROTEIN"/>
    <property type="match status" value="1"/>
</dbReference>
<evidence type="ECO:0000256" key="4">
    <source>
        <dbReference type="ARBA" id="ARBA00023295"/>
    </source>
</evidence>
<dbReference type="InterPro" id="IPR013780">
    <property type="entry name" value="Glyco_hydro_b"/>
</dbReference>
<dbReference type="InterPro" id="IPR000322">
    <property type="entry name" value="Glyco_hydro_31_TIM"/>
</dbReference>
<dbReference type="Gene3D" id="2.60.40.1180">
    <property type="entry name" value="Golgi alpha-mannosidase II"/>
    <property type="match status" value="2"/>
</dbReference>
<keyword evidence="2" id="KW-0732">Signal</keyword>
<dbReference type="WBParaSite" id="L893_g27957.t1">
    <property type="protein sequence ID" value="L893_g27957.t1"/>
    <property type="gene ID" value="L893_g27957"/>
</dbReference>
<dbReference type="InterPro" id="IPR048395">
    <property type="entry name" value="Glyco_hydro_31_C"/>
</dbReference>
<dbReference type="PROSITE" id="PS00707">
    <property type="entry name" value="GLYCOSYL_HYDROL_F31_2"/>
    <property type="match status" value="1"/>
</dbReference>
<dbReference type="AlphaFoldDB" id="A0A1I7ZM87"/>
<evidence type="ECO:0000256" key="5">
    <source>
        <dbReference type="RuleBase" id="RU361185"/>
    </source>
</evidence>
<name>A0A1I7ZM87_9BILA</name>
<keyword evidence="8" id="KW-1185">Reference proteome</keyword>
<accession>A0A1I7ZM87</accession>
<evidence type="ECO:0000259" key="6">
    <source>
        <dbReference type="Pfam" id="PF01055"/>
    </source>
</evidence>
<organism evidence="8 9">
    <name type="scientific">Steinernema glaseri</name>
    <dbReference type="NCBI Taxonomy" id="37863"/>
    <lineage>
        <taxon>Eukaryota</taxon>
        <taxon>Metazoa</taxon>
        <taxon>Ecdysozoa</taxon>
        <taxon>Nematoda</taxon>
        <taxon>Chromadorea</taxon>
        <taxon>Rhabditida</taxon>
        <taxon>Tylenchina</taxon>
        <taxon>Panagrolaimomorpha</taxon>
        <taxon>Strongyloidoidea</taxon>
        <taxon>Steinernematidae</taxon>
        <taxon>Steinernema</taxon>
    </lineage>
</organism>
<dbReference type="CDD" id="cd06602">
    <property type="entry name" value="GH31_MGAM_SI_GAA"/>
    <property type="match status" value="1"/>
</dbReference>
<dbReference type="InterPro" id="IPR030458">
    <property type="entry name" value="Glyco_hydro_31_AS"/>
</dbReference>
<dbReference type="SUPFAM" id="SSF51011">
    <property type="entry name" value="Glycosyl hydrolase domain"/>
    <property type="match status" value="1"/>
</dbReference>
<feature type="domain" description="Glycoside hydrolase family 31 TIM barrel" evidence="6">
    <location>
        <begin position="5"/>
        <end position="360"/>
    </location>
</feature>
<dbReference type="GO" id="GO:0005975">
    <property type="term" value="P:carbohydrate metabolic process"/>
    <property type="evidence" value="ECO:0007669"/>
    <property type="project" value="InterPro"/>
</dbReference>
<feature type="domain" description="Glycosyl hydrolase family 31 C-terminal" evidence="7">
    <location>
        <begin position="368"/>
        <end position="446"/>
    </location>
</feature>
<keyword evidence="4 5" id="KW-0326">Glycosidase</keyword>
<evidence type="ECO:0000256" key="2">
    <source>
        <dbReference type="ARBA" id="ARBA00022729"/>
    </source>
</evidence>
<dbReference type="InterPro" id="IPR030459">
    <property type="entry name" value="Glyco_hydro_31_CS"/>
</dbReference>
<evidence type="ECO:0000259" key="7">
    <source>
        <dbReference type="Pfam" id="PF21365"/>
    </source>
</evidence>
<dbReference type="SUPFAM" id="SSF51445">
    <property type="entry name" value="(Trans)glycosidases"/>
    <property type="match status" value="1"/>
</dbReference>
<evidence type="ECO:0000256" key="1">
    <source>
        <dbReference type="ARBA" id="ARBA00007806"/>
    </source>
</evidence>
<dbReference type="GO" id="GO:0004558">
    <property type="term" value="F:alpha-1,4-glucosidase activity"/>
    <property type="evidence" value="ECO:0007669"/>
    <property type="project" value="TreeGrafter"/>
</dbReference>
<evidence type="ECO:0000313" key="9">
    <source>
        <dbReference type="WBParaSite" id="L893_g27957.t1"/>
    </source>
</evidence>
<dbReference type="Gene3D" id="3.20.20.80">
    <property type="entry name" value="Glycosidases"/>
    <property type="match status" value="1"/>
</dbReference>
<comment type="similarity">
    <text evidence="1 5">Belongs to the glycosyl hydrolase 31 family.</text>
</comment>
<evidence type="ECO:0000313" key="8">
    <source>
        <dbReference type="Proteomes" id="UP000095287"/>
    </source>
</evidence>